<evidence type="ECO:0000313" key="6">
    <source>
        <dbReference type="EMBL" id="CAF4313793.1"/>
    </source>
</evidence>
<proteinExistence type="predicted"/>
<dbReference type="GO" id="GO:0043041">
    <property type="term" value="P:amino acid activation for nonribosomal peptide biosynthetic process"/>
    <property type="evidence" value="ECO:0007669"/>
    <property type="project" value="TreeGrafter"/>
</dbReference>
<dbReference type="AlphaFoldDB" id="A0A8S2U2C3"/>
<evidence type="ECO:0000313" key="7">
    <source>
        <dbReference type="Proteomes" id="UP000681722"/>
    </source>
</evidence>
<dbReference type="GO" id="GO:0031177">
    <property type="term" value="F:phosphopantetheine binding"/>
    <property type="evidence" value="ECO:0007669"/>
    <property type="project" value="TreeGrafter"/>
</dbReference>
<protein>
    <submittedName>
        <fullName evidence="6">Uncharacterized protein</fullName>
    </submittedName>
</protein>
<dbReference type="Pfam" id="PF00501">
    <property type="entry name" value="AMP-binding"/>
    <property type="match status" value="1"/>
</dbReference>
<accession>A0A8S2U2C3</accession>
<evidence type="ECO:0000259" key="4">
    <source>
        <dbReference type="Pfam" id="PF00668"/>
    </source>
</evidence>
<feature type="non-terminal residue" evidence="6">
    <location>
        <position position="1"/>
    </location>
</feature>
<dbReference type="Pfam" id="PF00668">
    <property type="entry name" value="Condensation"/>
    <property type="match status" value="1"/>
</dbReference>
<feature type="non-terminal residue" evidence="6">
    <location>
        <position position="837"/>
    </location>
</feature>
<evidence type="ECO:0000256" key="1">
    <source>
        <dbReference type="ARBA" id="ARBA00022450"/>
    </source>
</evidence>
<organism evidence="6 7">
    <name type="scientific">Didymodactylos carnosus</name>
    <dbReference type="NCBI Taxonomy" id="1234261"/>
    <lineage>
        <taxon>Eukaryota</taxon>
        <taxon>Metazoa</taxon>
        <taxon>Spiralia</taxon>
        <taxon>Gnathifera</taxon>
        <taxon>Rotifera</taxon>
        <taxon>Eurotatoria</taxon>
        <taxon>Bdelloidea</taxon>
        <taxon>Philodinida</taxon>
        <taxon>Philodinidae</taxon>
        <taxon>Didymodactylos</taxon>
    </lineage>
</organism>
<feature type="domain" description="AMP-dependent synthetase/ligase" evidence="3">
    <location>
        <begin position="9"/>
        <end position="88"/>
    </location>
</feature>
<dbReference type="InterPro" id="IPR042099">
    <property type="entry name" value="ANL_N_sf"/>
</dbReference>
<name>A0A8S2U2C3_9BILA</name>
<dbReference type="InterPro" id="IPR045851">
    <property type="entry name" value="AMP-bd_C_sf"/>
</dbReference>
<evidence type="ECO:0000259" key="3">
    <source>
        <dbReference type="Pfam" id="PF00501"/>
    </source>
</evidence>
<dbReference type="InterPro" id="IPR025110">
    <property type="entry name" value="AMP-bd_C"/>
</dbReference>
<dbReference type="PANTHER" id="PTHR45527">
    <property type="entry name" value="NONRIBOSOMAL PEPTIDE SYNTHETASE"/>
    <property type="match status" value="1"/>
</dbReference>
<dbReference type="SUPFAM" id="SSF52777">
    <property type="entry name" value="CoA-dependent acyltransferases"/>
    <property type="match status" value="2"/>
</dbReference>
<dbReference type="InterPro" id="IPR001242">
    <property type="entry name" value="Condensation_dom"/>
</dbReference>
<dbReference type="GO" id="GO:0044550">
    <property type="term" value="P:secondary metabolite biosynthetic process"/>
    <property type="evidence" value="ECO:0007669"/>
    <property type="project" value="TreeGrafter"/>
</dbReference>
<sequence length="837" mass="96881">DVVKRNVIAKLIPHLCSQCKIYNTYGPAETTITATYHLIERSDGQSSIPIGLPLPNYQCYVLDEHLQPVVLNAIGELYIGGAGVCYDYFNRPDLTKQALISNIPGITNRKCYRTGDLVKVGSDGLLYFLGRNNFQVKLHGQRLELGEIESIILQSSNDISNCIVIKVNDEKTKQDYLVAYISTTNRSLESHVKQYCQSYLATYMVPSIFILLDRLPLNENRKVDRKQLPKPNFSLLQEPEEFIEPKTVEEVEIHRLWSTNLNITTLFQQTTIEAHARLVQANMSLDNNNLRSDVKHQLKRFHVTEAVASSAQERIWTDEQVRFDSDNQLAIYNIPIILKVIEGPVSISRLRNALLTIIHKHSILRTKLIYSPEEKCLKQYIKSMPDEVLTSNHDDYYSFEMSVGSNEQEFNTILIAEVNRHWFCLETGIVFRCHIVKHKLNNNDILVKDDAIIFNFHHSAFDGNSVKLFLSDLQDIYNDNFSNDNDDKLQYIDYAIYERQMLDDNSSDSTMKEAIKCWNMMLSDYDIYKQLLLPYDHYEKLNHTRSGRGSNIRFFVQDTIVDRMNVFANENNISMFQLLVTTYMLYLHKLTNNNDICIGVPNTSLDNVQGMIGMFVNTLPYCSKIDSHITFKDLLLKIHQLCLSVLQYSYLPLQDILKLYRARASTTTQHLPFLQTLFVYETRDYSSPNVLNFDEGKCSIIQCEDATEQTAARFDLTFTVNHDVRKHRLSCSFAYACDLFKEQTIKRMMQKFQILLEQLFSPSSSFDRTRHSLSELSILLPDQMKLLPKVNESDVGSIDNSLQYIDYSIHERQMDMQDAKHYWKQLLDGYSIDKQLA</sequence>
<evidence type="ECO:0000259" key="5">
    <source>
        <dbReference type="Pfam" id="PF13193"/>
    </source>
</evidence>
<reference evidence="6" key="1">
    <citation type="submission" date="2021-02" db="EMBL/GenBank/DDBJ databases">
        <authorList>
            <person name="Nowell W R."/>
        </authorList>
    </citation>
    <scope>NUCLEOTIDE SEQUENCE</scope>
</reference>
<dbReference type="Pfam" id="PF13193">
    <property type="entry name" value="AMP-binding_C"/>
    <property type="match status" value="1"/>
</dbReference>
<dbReference type="Gene3D" id="3.30.559.30">
    <property type="entry name" value="Nonribosomal peptide synthetase, condensation domain"/>
    <property type="match status" value="1"/>
</dbReference>
<gene>
    <name evidence="6" type="ORF">SRO942_LOCUS34900</name>
</gene>
<comment type="caution">
    <text evidence="6">The sequence shown here is derived from an EMBL/GenBank/DDBJ whole genome shotgun (WGS) entry which is preliminary data.</text>
</comment>
<evidence type="ECO:0000256" key="2">
    <source>
        <dbReference type="ARBA" id="ARBA00022553"/>
    </source>
</evidence>
<dbReference type="SUPFAM" id="SSF56801">
    <property type="entry name" value="Acetyl-CoA synthetase-like"/>
    <property type="match status" value="1"/>
</dbReference>
<dbReference type="OrthoDB" id="416786at2759"/>
<dbReference type="GO" id="GO:0005737">
    <property type="term" value="C:cytoplasm"/>
    <property type="evidence" value="ECO:0007669"/>
    <property type="project" value="TreeGrafter"/>
</dbReference>
<dbReference type="Gene3D" id="3.30.559.10">
    <property type="entry name" value="Chloramphenicol acetyltransferase-like domain"/>
    <property type="match status" value="1"/>
</dbReference>
<keyword evidence="1" id="KW-0596">Phosphopantetheine</keyword>
<dbReference type="PANTHER" id="PTHR45527:SF1">
    <property type="entry name" value="FATTY ACID SYNTHASE"/>
    <property type="match status" value="1"/>
</dbReference>
<dbReference type="InterPro" id="IPR000873">
    <property type="entry name" value="AMP-dep_synth/lig_dom"/>
</dbReference>
<dbReference type="EMBL" id="CAJOBC010084224">
    <property type="protein sequence ID" value="CAF4313793.1"/>
    <property type="molecule type" value="Genomic_DNA"/>
</dbReference>
<dbReference type="GO" id="GO:0003824">
    <property type="term" value="F:catalytic activity"/>
    <property type="evidence" value="ECO:0007669"/>
    <property type="project" value="InterPro"/>
</dbReference>
<keyword evidence="2" id="KW-0597">Phosphoprotein</keyword>
<dbReference type="Gene3D" id="3.40.50.12780">
    <property type="entry name" value="N-terminal domain of ligase-like"/>
    <property type="match status" value="1"/>
</dbReference>
<dbReference type="Gene3D" id="3.30.300.30">
    <property type="match status" value="1"/>
</dbReference>
<feature type="domain" description="Condensation" evidence="4">
    <location>
        <begin position="305"/>
        <end position="775"/>
    </location>
</feature>
<feature type="domain" description="AMP-binding enzyme C-terminal" evidence="5">
    <location>
        <begin position="147"/>
        <end position="222"/>
    </location>
</feature>
<dbReference type="InterPro" id="IPR023213">
    <property type="entry name" value="CAT-like_dom_sf"/>
</dbReference>
<dbReference type="Proteomes" id="UP000681722">
    <property type="component" value="Unassembled WGS sequence"/>
</dbReference>